<dbReference type="PANTHER" id="PTHR24960">
    <property type="entry name" value="PHOTOSYSTEM I IRON-SULFUR CENTER-RELATED"/>
    <property type="match status" value="1"/>
</dbReference>
<evidence type="ECO:0000256" key="6">
    <source>
        <dbReference type="ARBA" id="ARBA00022982"/>
    </source>
</evidence>
<dbReference type="STRING" id="1842532.A7E78_07630"/>
<accession>A0A1L3GPW7</accession>
<evidence type="ECO:0000256" key="2">
    <source>
        <dbReference type="ARBA" id="ARBA00003532"/>
    </source>
</evidence>
<keyword evidence="8 9" id="KW-0411">Iron-sulfur</keyword>
<dbReference type="GO" id="GO:0005737">
    <property type="term" value="C:cytoplasm"/>
    <property type="evidence" value="ECO:0007669"/>
    <property type="project" value="TreeGrafter"/>
</dbReference>
<evidence type="ECO:0000256" key="1">
    <source>
        <dbReference type="ARBA" id="ARBA00001966"/>
    </source>
</evidence>
<protein>
    <recommendedName>
        <fullName evidence="9">Ferredoxin</fullName>
    </recommendedName>
</protein>
<dbReference type="InterPro" id="IPR000813">
    <property type="entry name" value="7Fe_ferredoxin"/>
</dbReference>
<dbReference type="SUPFAM" id="SSF54862">
    <property type="entry name" value="4Fe-4S ferredoxins"/>
    <property type="match status" value="1"/>
</dbReference>
<evidence type="ECO:0000256" key="8">
    <source>
        <dbReference type="ARBA" id="ARBA00023014"/>
    </source>
</evidence>
<keyword evidence="6 9" id="KW-0249">Electron transport</keyword>
<comment type="cofactor">
    <cofactor evidence="1 9">
        <name>[4Fe-4S] cluster</name>
        <dbReference type="ChEBI" id="CHEBI:49883"/>
    </cofactor>
</comment>
<dbReference type="Proteomes" id="UP000182517">
    <property type="component" value="Chromosome"/>
</dbReference>
<keyword evidence="12" id="KW-1185">Reference proteome</keyword>
<dbReference type="RefSeq" id="WP_072283685.1">
    <property type="nucleotide sequence ID" value="NZ_CP015519.1"/>
</dbReference>
<keyword evidence="5 9" id="KW-0479">Metal-binding</keyword>
<evidence type="ECO:0000256" key="9">
    <source>
        <dbReference type="RuleBase" id="RU365098"/>
    </source>
</evidence>
<keyword evidence="4 9" id="KW-0004">4Fe-4S</keyword>
<feature type="domain" description="4Fe-4S ferredoxin-type" evidence="10">
    <location>
        <begin position="33"/>
        <end position="57"/>
    </location>
</feature>
<dbReference type="InterPro" id="IPR017896">
    <property type="entry name" value="4Fe4S_Fe-S-bd"/>
</dbReference>
<keyword evidence="7 9" id="KW-0408">Iron</keyword>
<dbReference type="PANTHER" id="PTHR24960:SF79">
    <property type="entry name" value="PHOTOSYSTEM I IRON-SULFUR CENTER"/>
    <property type="match status" value="1"/>
</dbReference>
<dbReference type="AlphaFoldDB" id="A0A1L3GPW7"/>
<organism evidence="11 12">
    <name type="scientific">Syntrophotalea acetylenivorans</name>
    <dbReference type="NCBI Taxonomy" id="1842532"/>
    <lineage>
        <taxon>Bacteria</taxon>
        <taxon>Pseudomonadati</taxon>
        <taxon>Thermodesulfobacteriota</taxon>
        <taxon>Desulfuromonadia</taxon>
        <taxon>Desulfuromonadales</taxon>
        <taxon>Syntrophotaleaceae</taxon>
        <taxon>Syntrophotalea</taxon>
    </lineage>
</organism>
<dbReference type="Pfam" id="PF14697">
    <property type="entry name" value="Fer4_21"/>
    <property type="match status" value="1"/>
</dbReference>
<dbReference type="PROSITE" id="PS00198">
    <property type="entry name" value="4FE4S_FER_1"/>
    <property type="match status" value="2"/>
</dbReference>
<evidence type="ECO:0000256" key="4">
    <source>
        <dbReference type="ARBA" id="ARBA00022485"/>
    </source>
</evidence>
<dbReference type="GO" id="GO:0046872">
    <property type="term" value="F:metal ion binding"/>
    <property type="evidence" value="ECO:0007669"/>
    <property type="project" value="UniProtKB-UniRule"/>
</dbReference>
<dbReference type="GO" id="GO:0009055">
    <property type="term" value="F:electron transfer activity"/>
    <property type="evidence" value="ECO:0007669"/>
    <property type="project" value="UniProtKB-UniRule"/>
</dbReference>
<evidence type="ECO:0000259" key="10">
    <source>
        <dbReference type="PROSITE" id="PS51379"/>
    </source>
</evidence>
<dbReference type="Gene3D" id="3.30.70.20">
    <property type="match status" value="1"/>
</dbReference>
<dbReference type="OrthoDB" id="9803397at2"/>
<evidence type="ECO:0000256" key="7">
    <source>
        <dbReference type="ARBA" id="ARBA00023004"/>
    </source>
</evidence>
<dbReference type="InterPro" id="IPR017900">
    <property type="entry name" value="4Fe4S_Fe_S_CS"/>
</dbReference>
<evidence type="ECO:0000256" key="5">
    <source>
        <dbReference type="ARBA" id="ARBA00022723"/>
    </source>
</evidence>
<dbReference type="PROSITE" id="PS51379">
    <property type="entry name" value="4FE4S_FER_2"/>
    <property type="match status" value="2"/>
</dbReference>
<sequence length="57" mass="6093">MGTHYITEDCINCGACDDICPVDAISEKGEIHVIDQELCTDCGICDDVCPVDVIMTG</sequence>
<proteinExistence type="predicted"/>
<comment type="function">
    <text evidence="2 9">Ferredoxins are iron-sulfur proteins that transfer electrons in a wide variety of metabolic reactions.</text>
</comment>
<reference evidence="11 12" key="1">
    <citation type="journal article" date="2017" name="Genome Announc.">
        <title>Complete Genome Sequences of Two Acetylene-Fermenting Pelobacter acetylenicus Strains.</title>
        <authorList>
            <person name="Sutton J.M."/>
            <person name="Baesman S.M."/>
            <person name="Fierst J.L."/>
            <person name="Poret-Peterson A.T."/>
            <person name="Oremland R.S."/>
            <person name="Dunlap D.S."/>
            <person name="Akob D.M."/>
        </authorList>
    </citation>
    <scope>NUCLEOTIDE SEQUENCE [LARGE SCALE GENOMIC DNA]</scope>
    <source>
        <strain evidence="11 12">SFB93</strain>
    </source>
</reference>
<name>A0A1L3GPW7_9BACT</name>
<evidence type="ECO:0000313" key="12">
    <source>
        <dbReference type="Proteomes" id="UP000182517"/>
    </source>
</evidence>
<dbReference type="InterPro" id="IPR050157">
    <property type="entry name" value="PSI_iron-sulfur_center"/>
</dbReference>
<keyword evidence="3 9" id="KW-0813">Transport</keyword>
<dbReference type="PRINTS" id="PR00354">
    <property type="entry name" value="7FE8SFRDOXIN"/>
</dbReference>
<evidence type="ECO:0000256" key="3">
    <source>
        <dbReference type="ARBA" id="ARBA00022448"/>
    </source>
</evidence>
<gene>
    <name evidence="11" type="ORF">A7E78_07630</name>
</gene>
<evidence type="ECO:0000313" key="11">
    <source>
        <dbReference type="EMBL" id="APG27718.1"/>
    </source>
</evidence>
<dbReference type="GO" id="GO:0051539">
    <property type="term" value="F:4 iron, 4 sulfur cluster binding"/>
    <property type="evidence" value="ECO:0007669"/>
    <property type="project" value="UniProtKB-UniRule"/>
</dbReference>
<dbReference type="KEGG" id="pef:A7E78_07630"/>
<feature type="domain" description="4Fe-4S ferredoxin-type" evidence="10">
    <location>
        <begin position="1"/>
        <end position="30"/>
    </location>
</feature>
<dbReference type="EMBL" id="CP015519">
    <property type="protein sequence ID" value="APG27718.1"/>
    <property type="molecule type" value="Genomic_DNA"/>
</dbReference>